<accession>A0A6J1TT06</accession>
<evidence type="ECO:0000256" key="4">
    <source>
        <dbReference type="SAM" id="SignalP"/>
    </source>
</evidence>
<evidence type="ECO:0000259" key="5">
    <source>
        <dbReference type="SMART" id="SM00737"/>
    </source>
</evidence>
<comment type="subcellular location">
    <subcellularLocation>
        <location evidence="1">Secreted</location>
    </subcellularLocation>
</comment>
<gene>
    <name evidence="7" type="primary">LOC113217907</name>
</gene>
<dbReference type="GO" id="GO:0032934">
    <property type="term" value="F:sterol binding"/>
    <property type="evidence" value="ECO:0007669"/>
    <property type="project" value="InterPro"/>
</dbReference>
<reference evidence="7" key="1">
    <citation type="submission" date="2025-08" db="UniProtKB">
        <authorList>
            <consortium name="RefSeq"/>
        </authorList>
    </citation>
    <scope>IDENTIFICATION</scope>
    <source>
        <tissue evidence="7">Whole organism</tissue>
    </source>
</reference>
<keyword evidence="6" id="KW-1185">Reference proteome</keyword>
<feature type="signal peptide" evidence="4">
    <location>
        <begin position="1"/>
        <end position="24"/>
    </location>
</feature>
<dbReference type="GO" id="GO:0015918">
    <property type="term" value="P:sterol transport"/>
    <property type="evidence" value="ECO:0007669"/>
    <property type="project" value="InterPro"/>
</dbReference>
<evidence type="ECO:0000256" key="1">
    <source>
        <dbReference type="ARBA" id="ARBA00004613"/>
    </source>
</evidence>
<dbReference type="InterPro" id="IPR014756">
    <property type="entry name" value="Ig_E-set"/>
</dbReference>
<dbReference type="Pfam" id="PF02221">
    <property type="entry name" value="E1_DerP2_DerF2"/>
    <property type="match status" value="1"/>
</dbReference>
<evidence type="ECO:0000256" key="3">
    <source>
        <dbReference type="ARBA" id="ARBA00022525"/>
    </source>
</evidence>
<dbReference type="Proteomes" id="UP000504606">
    <property type="component" value="Unplaced"/>
</dbReference>
<dbReference type="InterPro" id="IPR003172">
    <property type="entry name" value="ML_dom"/>
</dbReference>
<dbReference type="GO" id="GO:0005576">
    <property type="term" value="C:extracellular region"/>
    <property type="evidence" value="ECO:0007669"/>
    <property type="project" value="UniProtKB-SubCell"/>
</dbReference>
<name>A0A6J1TT06_FRAOC</name>
<keyword evidence="4" id="KW-0732">Signal</keyword>
<evidence type="ECO:0000313" key="7">
    <source>
        <dbReference type="RefSeq" id="XP_026293781.1"/>
    </source>
</evidence>
<evidence type="ECO:0000313" key="6">
    <source>
        <dbReference type="Proteomes" id="UP000504606"/>
    </source>
</evidence>
<dbReference type="SUPFAM" id="SSF81296">
    <property type="entry name" value="E set domains"/>
    <property type="match status" value="1"/>
</dbReference>
<dbReference type="Gene3D" id="2.60.40.770">
    <property type="match status" value="1"/>
</dbReference>
<dbReference type="SMART" id="SM00737">
    <property type="entry name" value="ML"/>
    <property type="match status" value="1"/>
</dbReference>
<dbReference type="OrthoDB" id="6489092at2759"/>
<comment type="similarity">
    <text evidence="2">Belongs to the NPC2 family.</text>
</comment>
<dbReference type="FunFam" id="2.60.40.770:FF:000001">
    <property type="entry name" value="NPC intracellular cholesterol transporter 2"/>
    <property type="match status" value="1"/>
</dbReference>
<sequence length="156" mass="16996">MKYHTPSPMLLLAVLLLAAGAATASTPFLSCTEAHDPIALRIKGCAKQPCLIEKGSVAVMEVDFEVGWDVTQLDVAVTAYALGTVVNFPLKQKNACMSLTNAECPLDQYEEITYKLELDIDSNYPNISPAVEIALQDESKKTMMCFRVNLQVVDPA</sequence>
<evidence type="ECO:0000256" key="2">
    <source>
        <dbReference type="ARBA" id="ARBA00006370"/>
    </source>
</evidence>
<dbReference type="AlphaFoldDB" id="A0A6J1TT06"/>
<organism evidence="6 7">
    <name type="scientific">Frankliniella occidentalis</name>
    <name type="common">Western flower thrips</name>
    <name type="synonym">Euthrips occidentalis</name>
    <dbReference type="NCBI Taxonomy" id="133901"/>
    <lineage>
        <taxon>Eukaryota</taxon>
        <taxon>Metazoa</taxon>
        <taxon>Ecdysozoa</taxon>
        <taxon>Arthropoda</taxon>
        <taxon>Hexapoda</taxon>
        <taxon>Insecta</taxon>
        <taxon>Pterygota</taxon>
        <taxon>Neoptera</taxon>
        <taxon>Paraneoptera</taxon>
        <taxon>Thysanoptera</taxon>
        <taxon>Terebrantia</taxon>
        <taxon>Thripoidea</taxon>
        <taxon>Thripidae</taxon>
        <taxon>Frankliniella</taxon>
    </lineage>
</organism>
<feature type="domain" description="MD-2-related lipid-recognition" evidence="5">
    <location>
        <begin position="28"/>
        <end position="150"/>
    </location>
</feature>
<keyword evidence="3" id="KW-0964">Secreted</keyword>
<proteinExistence type="inferred from homology"/>
<dbReference type="GeneID" id="113217907"/>
<dbReference type="KEGG" id="foc:113217907"/>
<feature type="chain" id="PRO_5026911487" evidence="4">
    <location>
        <begin position="25"/>
        <end position="156"/>
    </location>
</feature>
<protein>
    <submittedName>
        <fullName evidence="7">NPC intracellular cholesterol transporter 2 homolog a-like</fullName>
    </submittedName>
</protein>
<dbReference type="PANTHER" id="PTHR11306">
    <property type="entry name" value="NIEMANN PICK TYPE C2 PROTEIN NPC2-RELATED"/>
    <property type="match status" value="1"/>
</dbReference>
<dbReference type="RefSeq" id="XP_026293781.1">
    <property type="nucleotide sequence ID" value="XM_026437996.2"/>
</dbReference>
<dbReference type="InterPro" id="IPR039670">
    <property type="entry name" value="NPC2-like"/>
</dbReference>
<dbReference type="PANTHER" id="PTHR11306:SF36">
    <property type="entry name" value="NIEMANN-PICK TYPE C-2C-RELATED"/>
    <property type="match status" value="1"/>
</dbReference>